<organism evidence="1">
    <name type="scientific">Amphora coffeiformis</name>
    <dbReference type="NCBI Taxonomy" id="265554"/>
    <lineage>
        <taxon>Eukaryota</taxon>
        <taxon>Sar</taxon>
        <taxon>Stramenopiles</taxon>
        <taxon>Ochrophyta</taxon>
        <taxon>Bacillariophyta</taxon>
        <taxon>Bacillariophyceae</taxon>
        <taxon>Bacillariophycidae</taxon>
        <taxon>Thalassiophysales</taxon>
        <taxon>Catenulaceae</taxon>
        <taxon>Amphora</taxon>
    </lineage>
</organism>
<evidence type="ECO:0000313" key="1">
    <source>
        <dbReference type="EMBL" id="CAE0413836.1"/>
    </source>
</evidence>
<dbReference type="EMBL" id="HBIM01013733">
    <property type="protein sequence ID" value="CAE0413836.1"/>
    <property type="molecule type" value="Transcribed_RNA"/>
</dbReference>
<proteinExistence type="predicted"/>
<sequence length="144" mass="16146">MSFTMLFPATEALLRTHERIQPRADAPSALMSSKSDFDMNSIFEQAIAIDSAVFAPFPKIAWPFESDESDNEEKVASKKLKNGKKKMKQFDDLLKAHRKQIRSKHGSANHLVRSKRQFNGLSCLGGAPSSMQSLQSFVRLTRSS</sequence>
<name>A0A7S3L8Q9_9STRA</name>
<protein>
    <submittedName>
        <fullName evidence="1">Uncharacterized protein</fullName>
    </submittedName>
</protein>
<dbReference type="AlphaFoldDB" id="A0A7S3L8Q9"/>
<reference evidence="1" key="1">
    <citation type="submission" date="2021-01" db="EMBL/GenBank/DDBJ databases">
        <authorList>
            <person name="Corre E."/>
            <person name="Pelletier E."/>
            <person name="Niang G."/>
            <person name="Scheremetjew M."/>
            <person name="Finn R."/>
            <person name="Kale V."/>
            <person name="Holt S."/>
            <person name="Cochrane G."/>
            <person name="Meng A."/>
            <person name="Brown T."/>
            <person name="Cohen L."/>
        </authorList>
    </citation>
    <scope>NUCLEOTIDE SEQUENCE</scope>
    <source>
        <strain evidence="1">CCMP127</strain>
    </source>
</reference>
<gene>
    <name evidence="1" type="ORF">ACOF00016_LOCUS11079</name>
</gene>
<accession>A0A7S3L8Q9</accession>